<sequence>MRLSDELYKNVVTTFRKWKKLLKYYLPSIDKTEHQLEAKLSPGRGKEISPLPQKLIEVILKFEEMCLESTREYSPLFVQILHHLYDQDIIQEEAILDWASEKEGAEESDKVFVKQSEKFIQWLKEASEEEDED</sequence>
<dbReference type="PROSITE" id="PS51363">
    <property type="entry name" value="W2"/>
    <property type="match status" value="1"/>
</dbReference>
<dbReference type="SMART" id="SM00515">
    <property type="entry name" value="eIF5C"/>
    <property type="match status" value="1"/>
</dbReference>
<organism evidence="2 3">
    <name type="scientific">Datura stramonium</name>
    <name type="common">Jimsonweed</name>
    <name type="synonym">Common thornapple</name>
    <dbReference type="NCBI Taxonomy" id="4076"/>
    <lineage>
        <taxon>Eukaryota</taxon>
        <taxon>Viridiplantae</taxon>
        <taxon>Streptophyta</taxon>
        <taxon>Embryophyta</taxon>
        <taxon>Tracheophyta</taxon>
        <taxon>Spermatophyta</taxon>
        <taxon>Magnoliopsida</taxon>
        <taxon>eudicotyledons</taxon>
        <taxon>Gunneridae</taxon>
        <taxon>Pentapetalae</taxon>
        <taxon>asterids</taxon>
        <taxon>lamiids</taxon>
        <taxon>Solanales</taxon>
        <taxon>Solanaceae</taxon>
        <taxon>Solanoideae</taxon>
        <taxon>Datureae</taxon>
        <taxon>Datura</taxon>
    </lineage>
</organism>
<dbReference type="PANTHER" id="PTHR45887:SF1">
    <property type="entry name" value="TRANSLATION INITIATION FACTOR EIF-2B SUBUNIT EPSILON"/>
    <property type="match status" value="1"/>
</dbReference>
<dbReference type="InterPro" id="IPR051956">
    <property type="entry name" value="eIF2B_epsilon"/>
</dbReference>
<dbReference type="Proteomes" id="UP000823775">
    <property type="component" value="Unassembled WGS sequence"/>
</dbReference>
<comment type="caution">
    <text evidence="2">The sequence shown here is derived from an EMBL/GenBank/DDBJ whole genome shotgun (WGS) entry which is preliminary data.</text>
</comment>
<dbReference type="InterPro" id="IPR044123">
    <property type="entry name" value="W2_eIF2B_epsilon"/>
</dbReference>
<keyword evidence="3" id="KW-1185">Reference proteome</keyword>
<proteinExistence type="predicted"/>
<evidence type="ECO:0000313" key="2">
    <source>
        <dbReference type="EMBL" id="MCD7469040.1"/>
    </source>
</evidence>
<accession>A0ABS8TC66</accession>
<dbReference type="EMBL" id="JACEIK010001395">
    <property type="protein sequence ID" value="MCD7469040.1"/>
    <property type="molecule type" value="Genomic_DNA"/>
</dbReference>
<dbReference type="CDD" id="cd11558">
    <property type="entry name" value="W2_eIF2B_epsilon"/>
    <property type="match status" value="1"/>
</dbReference>
<dbReference type="InterPro" id="IPR016024">
    <property type="entry name" value="ARM-type_fold"/>
</dbReference>
<dbReference type="Pfam" id="PF02020">
    <property type="entry name" value="W2"/>
    <property type="match status" value="1"/>
</dbReference>
<name>A0ABS8TC66_DATST</name>
<gene>
    <name evidence="2" type="ORF">HAX54_007659</name>
</gene>
<feature type="domain" description="W2" evidence="1">
    <location>
        <begin position="1"/>
        <end position="133"/>
    </location>
</feature>
<evidence type="ECO:0000313" key="3">
    <source>
        <dbReference type="Proteomes" id="UP000823775"/>
    </source>
</evidence>
<protein>
    <recommendedName>
        <fullName evidence="1">W2 domain-containing protein</fullName>
    </recommendedName>
</protein>
<dbReference type="Gene3D" id="1.25.40.180">
    <property type="match status" value="1"/>
</dbReference>
<evidence type="ECO:0000259" key="1">
    <source>
        <dbReference type="PROSITE" id="PS51363"/>
    </source>
</evidence>
<reference evidence="2 3" key="1">
    <citation type="journal article" date="2021" name="BMC Genomics">
        <title>Datura genome reveals duplications of psychoactive alkaloid biosynthetic genes and high mutation rate following tissue culture.</title>
        <authorList>
            <person name="Rajewski A."/>
            <person name="Carter-House D."/>
            <person name="Stajich J."/>
            <person name="Litt A."/>
        </authorList>
    </citation>
    <scope>NUCLEOTIDE SEQUENCE [LARGE SCALE GENOMIC DNA]</scope>
    <source>
        <strain evidence="2">AR-01</strain>
    </source>
</reference>
<dbReference type="InterPro" id="IPR003307">
    <property type="entry name" value="W2_domain"/>
</dbReference>
<dbReference type="SUPFAM" id="SSF48371">
    <property type="entry name" value="ARM repeat"/>
    <property type="match status" value="1"/>
</dbReference>
<dbReference type="PANTHER" id="PTHR45887">
    <property type="entry name" value="TRANSLATION INITIATION FACTOR EIF-2B SUBUNIT EPSILON"/>
    <property type="match status" value="1"/>
</dbReference>